<dbReference type="InterPro" id="IPR046054">
    <property type="entry name" value="DUF6012"/>
</dbReference>
<name>A0A7X0DNR2_NOVIT</name>
<dbReference type="EMBL" id="JACIIX010000024">
    <property type="protein sequence ID" value="MBB6212418.1"/>
    <property type="molecule type" value="Genomic_DNA"/>
</dbReference>
<evidence type="ECO:0000313" key="3">
    <source>
        <dbReference type="Proteomes" id="UP000544872"/>
    </source>
</evidence>
<reference evidence="2 3" key="1">
    <citation type="submission" date="2020-08" db="EMBL/GenBank/DDBJ databases">
        <title>Genomic Encyclopedia of Type Strains, Phase IV (KMG-IV): sequencing the most valuable type-strain genomes for metagenomic binning, comparative biology and taxonomic classification.</title>
        <authorList>
            <person name="Goeker M."/>
        </authorList>
    </citation>
    <scope>NUCLEOTIDE SEQUENCE [LARGE SCALE GENOMIC DNA]</scope>
    <source>
        <strain evidence="2 3">DSM 11590</strain>
    </source>
</reference>
<feature type="region of interest" description="Disordered" evidence="1">
    <location>
        <begin position="132"/>
        <end position="161"/>
    </location>
</feature>
<keyword evidence="3" id="KW-1185">Reference proteome</keyword>
<organism evidence="2 3">
    <name type="scientific">Novispirillum itersonii</name>
    <name type="common">Aquaspirillum itersonii</name>
    <dbReference type="NCBI Taxonomy" id="189"/>
    <lineage>
        <taxon>Bacteria</taxon>
        <taxon>Pseudomonadati</taxon>
        <taxon>Pseudomonadota</taxon>
        <taxon>Alphaproteobacteria</taxon>
        <taxon>Rhodospirillales</taxon>
        <taxon>Novispirillaceae</taxon>
        <taxon>Novispirillum</taxon>
    </lineage>
</organism>
<dbReference type="Proteomes" id="UP000544872">
    <property type="component" value="Unassembled WGS sequence"/>
</dbReference>
<accession>A0A7X0DNR2</accession>
<gene>
    <name evidence="2" type="ORF">FHS48_003872</name>
</gene>
<sequence length="204" mass="22960">MLIHLTPSFFITRPAPVDIARIIIPEINLDLTGFGETVKARTPFPNKCIVVATPRSSRRNCNGLFIETPAFLPVFTVICHWNVGIFQITHQVTYTVLDADHDAVSDDMMLWSGFQRWPDRVPTCHAASIPAKTQPRMRAWQEGPMSSDVSSGVSSEEDADPETGWVFERRQTFAIPTLERERVTDPQRYHAAPMPQLSTIFHAG</sequence>
<dbReference type="RefSeq" id="WP_184266424.1">
    <property type="nucleotide sequence ID" value="NZ_JACIIX010000024.1"/>
</dbReference>
<proteinExistence type="predicted"/>
<comment type="caution">
    <text evidence="2">The sequence shown here is derived from an EMBL/GenBank/DDBJ whole genome shotgun (WGS) entry which is preliminary data.</text>
</comment>
<dbReference type="AlphaFoldDB" id="A0A7X0DNR2"/>
<protein>
    <submittedName>
        <fullName evidence="2">Uncharacterized protein</fullName>
    </submittedName>
</protein>
<evidence type="ECO:0000256" key="1">
    <source>
        <dbReference type="SAM" id="MobiDB-lite"/>
    </source>
</evidence>
<evidence type="ECO:0000313" key="2">
    <source>
        <dbReference type="EMBL" id="MBB6212418.1"/>
    </source>
</evidence>
<dbReference type="Pfam" id="PF19475">
    <property type="entry name" value="DUF6012"/>
    <property type="match status" value="1"/>
</dbReference>